<evidence type="ECO:0000313" key="3">
    <source>
        <dbReference type="Proteomes" id="UP001055172"/>
    </source>
</evidence>
<keyword evidence="3" id="KW-1185">Reference proteome</keyword>
<feature type="region of interest" description="Disordered" evidence="1">
    <location>
        <begin position="56"/>
        <end position="96"/>
    </location>
</feature>
<dbReference type="Proteomes" id="UP001055172">
    <property type="component" value="Unassembled WGS sequence"/>
</dbReference>
<evidence type="ECO:0000256" key="1">
    <source>
        <dbReference type="SAM" id="MobiDB-lite"/>
    </source>
</evidence>
<reference evidence="2 3" key="1">
    <citation type="submission" date="2021-07" db="EMBL/GenBank/DDBJ databases">
        <title>Genome data of Colletotrichum spaethianum.</title>
        <authorList>
            <person name="Utami Y.D."/>
            <person name="Hiruma K."/>
        </authorList>
    </citation>
    <scope>NUCLEOTIDE SEQUENCE [LARGE SCALE GENOMIC DNA]</scope>
    <source>
        <strain evidence="2 3">MAFF 242679</strain>
    </source>
</reference>
<dbReference type="EMBL" id="BPPX01000051">
    <property type="protein sequence ID" value="GJC90285.1"/>
    <property type="molecule type" value="Genomic_DNA"/>
</dbReference>
<feature type="compositionally biased region" description="Basic and acidic residues" evidence="1">
    <location>
        <begin position="81"/>
        <end position="96"/>
    </location>
</feature>
<dbReference type="AlphaFoldDB" id="A0AA37H0X3"/>
<evidence type="ECO:0000313" key="2">
    <source>
        <dbReference type="EMBL" id="GJC90285.1"/>
    </source>
</evidence>
<feature type="compositionally biased region" description="Polar residues" evidence="1">
    <location>
        <begin position="11"/>
        <end position="20"/>
    </location>
</feature>
<sequence length="194" mass="20867">MTVGPGPASHHSFTSNNVTSHGVLDSRLGTALDEYNTIDNLAICWGDDGLFGCETTAELPSPATGTTMSPDASGLREDDDAQRHAQAQEKREPHTIDARRSGKILSACKRLVLVATALDGAFSDSRQHRQTKLRIVALSCQAGHCRRSVPLAIKTVPAPVHGFDSPGRWDANEVPFRQPWASKLLSLCSNGGRK</sequence>
<feature type="region of interest" description="Disordered" evidence="1">
    <location>
        <begin position="1"/>
        <end position="20"/>
    </location>
</feature>
<proteinExistence type="predicted"/>
<comment type="caution">
    <text evidence="2">The sequence shown here is derived from an EMBL/GenBank/DDBJ whole genome shotgun (WGS) entry which is preliminary data.</text>
</comment>
<organism evidence="2 3">
    <name type="scientific">Colletotrichum liriopes</name>
    <dbReference type="NCBI Taxonomy" id="708192"/>
    <lineage>
        <taxon>Eukaryota</taxon>
        <taxon>Fungi</taxon>
        <taxon>Dikarya</taxon>
        <taxon>Ascomycota</taxon>
        <taxon>Pezizomycotina</taxon>
        <taxon>Sordariomycetes</taxon>
        <taxon>Hypocreomycetidae</taxon>
        <taxon>Glomerellales</taxon>
        <taxon>Glomerellaceae</taxon>
        <taxon>Colletotrichum</taxon>
        <taxon>Colletotrichum spaethianum species complex</taxon>
    </lineage>
</organism>
<protein>
    <submittedName>
        <fullName evidence="2">Uncharacterized protein</fullName>
    </submittedName>
</protein>
<gene>
    <name evidence="2" type="ORF">ColLi_13123</name>
</gene>
<accession>A0AA37H0X3</accession>
<name>A0AA37H0X3_9PEZI</name>